<gene>
    <name evidence="1" type="ORF">EEJ31_10595</name>
</gene>
<organism evidence="1 2">
    <name type="scientific">Cryobacterium tepidiphilum</name>
    <dbReference type="NCBI Taxonomy" id="2486026"/>
    <lineage>
        <taxon>Bacteria</taxon>
        <taxon>Bacillati</taxon>
        <taxon>Actinomycetota</taxon>
        <taxon>Actinomycetes</taxon>
        <taxon>Micrococcales</taxon>
        <taxon>Microbacteriaceae</taxon>
        <taxon>Cryobacterium</taxon>
    </lineage>
</organism>
<dbReference type="AlphaFoldDB" id="A0A3M8L0Z2"/>
<proteinExistence type="predicted"/>
<comment type="caution">
    <text evidence="1">The sequence shown here is derived from an EMBL/GenBank/DDBJ whole genome shotgun (WGS) entry which is preliminary data.</text>
</comment>
<dbReference type="OrthoDB" id="5116616at2"/>
<dbReference type="InterPro" id="IPR021527">
    <property type="entry name" value="DUF2795"/>
</dbReference>
<accession>A0A3M8L0Z2</accession>
<dbReference type="EMBL" id="RDSR01000018">
    <property type="protein sequence ID" value="RNE59210.1"/>
    <property type="molecule type" value="Genomic_DNA"/>
</dbReference>
<protein>
    <submittedName>
        <fullName evidence="1">DUF2795 domain-containing protein</fullName>
    </submittedName>
</protein>
<sequence>MIQTGLAPLAQLLNDIDYPATRDDLVRLARRGGLDGESAALLQTLPNRSFNGTWDVYYALENDLAVAS</sequence>
<evidence type="ECO:0000313" key="2">
    <source>
        <dbReference type="Proteomes" id="UP000279859"/>
    </source>
</evidence>
<dbReference type="RefSeq" id="WP_123046277.1">
    <property type="nucleotide sequence ID" value="NZ_RDSR01000018.1"/>
</dbReference>
<name>A0A3M8L0Z2_9MICO</name>
<evidence type="ECO:0000313" key="1">
    <source>
        <dbReference type="EMBL" id="RNE59210.1"/>
    </source>
</evidence>
<keyword evidence="2" id="KW-1185">Reference proteome</keyword>
<dbReference type="Pfam" id="PF11387">
    <property type="entry name" value="DUF2795"/>
    <property type="match status" value="1"/>
</dbReference>
<dbReference type="Proteomes" id="UP000279859">
    <property type="component" value="Unassembled WGS sequence"/>
</dbReference>
<reference evidence="1 2" key="1">
    <citation type="submission" date="2018-11" db="EMBL/GenBank/DDBJ databases">
        <title>Cryobacterium sp. nov., isolated from rhizosphere soil of lettuce.</title>
        <authorList>
            <person name="Wang Y."/>
        </authorList>
    </citation>
    <scope>NUCLEOTIDE SEQUENCE [LARGE SCALE GENOMIC DNA]</scope>
    <source>
        <strain evidence="1 2">NEAU-85</strain>
    </source>
</reference>